<organism evidence="2 3">
    <name type="scientific">Mycobacterium avium subsp. hominissuis</name>
    <dbReference type="NCBI Taxonomy" id="439334"/>
    <lineage>
        <taxon>Bacteria</taxon>
        <taxon>Bacillati</taxon>
        <taxon>Actinomycetota</taxon>
        <taxon>Actinomycetes</taxon>
        <taxon>Mycobacteriales</taxon>
        <taxon>Mycobacteriaceae</taxon>
        <taxon>Mycobacterium</taxon>
        <taxon>Mycobacterium avium complex (MAC)</taxon>
    </lineage>
</organism>
<reference evidence="2 3" key="1">
    <citation type="submission" date="2019-09" db="EMBL/GenBank/DDBJ databases">
        <title>Complete genome sequence of Mycobacterium avium subsp. hominissuis strain JP-H-1.</title>
        <authorList>
            <person name="Kinoshita Y."/>
            <person name="Niwa H."/>
            <person name="Uchida-Fujii E."/>
            <person name="Nukada T."/>
        </authorList>
    </citation>
    <scope>NUCLEOTIDE SEQUENCE [LARGE SCALE GENOMIC DNA]</scope>
    <source>
        <strain evidence="2 3">JP-H-1</strain>
    </source>
</reference>
<protein>
    <submittedName>
        <fullName evidence="2">Transcriptional regulator</fullName>
    </submittedName>
</protein>
<dbReference type="Proteomes" id="UP000327362">
    <property type="component" value="Chromosome"/>
</dbReference>
<evidence type="ECO:0000313" key="2">
    <source>
        <dbReference type="EMBL" id="BBN50341.1"/>
    </source>
</evidence>
<evidence type="ECO:0000313" key="3">
    <source>
        <dbReference type="Proteomes" id="UP000327362"/>
    </source>
</evidence>
<proteinExistence type="predicted"/>
<sequence>MTTPAITPSTGTGTGTSTGDVKDYKVVPFGTRALSMEVGEIRTETDLYVGRAHDLHDRLRALTLDQWTLNKSRHDVPTLLDELAYQRGMAWTHIAEIADVSVSAVRKWRKGNDASPESRSRLAKFAALLDMLEQEAGVEDPATWMEMELPLAAGYHIRPLDLYLDGKDMALLDIAEQRGHVEHILDEMRPGWRASRSEFEVFDDTDGMRSIRLRGE</sequence>
<name>A0AAI8X4W4_MYCAV</name>
<feature type="compositionally biased region" description="Low complexity" evidence="1">
    <location>
        <begin position="1"/>
        <end position="19"/>
    </location>
</feature>
<feature type="region of interest" description="Disordered" evidence="1">
    <location>
        <begin position="1"/>
        <end position="20"/>
    </location>
</feature>
<accession>A0AAI8X4W4</accession>
<dbReference type="RefSeq" id="WP_132160032.1">
    <property type="nucleotide sequence ID" value="NZ_AP020326.1"/>
</dbReference>
<dbReference type="EMBL" id="AP020326">
    <property type="protein sequence ID" value="BBN50341.1"/>
    <property type="molecule type" value="Genomic_DNA"/>
</dbReference>
<gene>
    <name evidence="2" type="ORF">JPH1_48160</name>
</gene>
<evidence type="ECO:0000256" key="1">
    <source>
        <dbReference type="SAM" id="MobiDB-lite"/>
    </source>
</evidence>
<dbReference type="AlphaFoldDB" id="A0AAI8X4W4"/>